<keyword evidence="2" id="KW-0238">DNA-binding</keyword>
<dbReference type="Gene3D" id="1.10.10.10">
    <property type="entry name" value="Winged helix-like DNA-binding domain superfamily/Winged helix DNA-binding domain"/>
    <property type="match status" value="1"/>
</dbReference>
<evidence type="ECO:0000256" key="3">
    <source>
        <dbReference type="ARBA" id="ARBA00023163"/>
    </source>
</evidence>
<gene>
    <name evidence="5" type="ORF">Q604_UNBC08583G0001</name>
</gene>
<keyword evidence="3" id="KW-0804">Transcription</keyword>
<sequence length="53" mass="6097">MTRYQHLATLLAERIEQGLYRHGEKLPSVRSLSQEHGVSISTVQQAYQDRKSV</sequence>
<proteinExistence type="predicted"/>
<dbReference type="PROSITE" id="PS50949">
    <property type="entry name" value="HTH_GNTR"/>
    <property type="match status" value="1"/>
</dbReference>
<evidence type="ECO:0000256" key="1">
    <source>
        <dbReference type="ARBA" id="ARBA00023015"/>
    </source>
</evidence>
<keyword evidence="1" id="KW-0805">Transcription regulation</keyword>
<feature type="domain" description="HTH gntR-type" evidence="4">
    <location>
        <begin position="1"/>
        <end position="53"/>
    </location>
</feature>
<dbReference type="InterPro" id="IPR036388">
    <property type="entry name" value="WH-like_DNA-bd_sf"/>
</dbReference>
<dbReference type="InterPro" id="IPR000524">
    <property type="entry name" value="Tscrpt_reg_HTH_GntR"/>
</dbReference>
<dbReference type="EMBL" id="AZMM01008583">
    <property type="protein sequence ID" value="ETJ37191.1"/>
    <property type="molecule type" value="Genomic_DNA"/>
</dbReference>
<evidence type="ECO:0000256" key="2">
    <source>
        <dbReference type="ARBA" id="ARBA00023125"/>
    </source>
</evidence>
<dbReference type="GO" id="GO:0003677">
    <property type="term" value="F:DNA binding"/>
    <property type="evidence" value="ECO:0007669"/>
    <property type="project" value="UniProtKB-KW"/>
</dbReference>
<feature type="non-terminal residue" evidence="5">
    <location>
        <position position="53"/>
    </location>
</feature>
<dbReference type="SUPFAM" id="SSF46785">
    <property type="entry name" value="Winged helix' DNA-binding domain"/>
    <property type="match status" value="1"/>
</dbReference>
<name>W1Y446_9ZZZZ</name>
<dbReference type="GO" id="GO:0003700">
    <property type="term" value="F:DNA-binding transcription factor activity"/>
    <property type="evidence" value="ECO:0007669"/>
    <property type="project" value="InterPro"/>
</dbReference>
<dbReference type="AlphaFoldDB" id="W1Y446"/>
<evidence type="ECO:0000259" key="4">
    <source>
        <dbReference type="PROSITE" id="PS50949"/>
    </source>
</evidence>
<dbReference type="InterPro" id="IPR036390">
    <property type="entry name" value="WH_DNA-bd_sf"/>
</dbReference>
<dbReference type="SMART" id="SM00345">
    <property type="entry name" value="HTH_GNTR"/>
    <property type="match status" value="1"/>
</dbReference>
<dbReference type="Pfam" id="PF00392">
    <property type="entry name" value="GntR"/>
    <property type="match status" value="1"/>
</dbReference>
<comment type="caution">
    <text evidence="5">The sequence shown here is derived from an EMBL/GenBank/DDBJ whole genome shotgun (WGS) entry which is preliminary data.</text>
</comment>
<protein>
    <recommendedName>
        <fullName evidence="4">HTH gntR-type domain-containing protein</fullName>
    </recommendedName>
</protein>
<accession>W1Y446</accession>
<organism evidence="5">
    <name type="scientific">human gut metagenome</name>
    <dbReference type="NCBI Taxonomy" id="408170"/>
    <lineage>
        <taxon>unclassified sequences</taxon>
        <taxon>metagenomes</taxon>
        <taxon>organismal metagenomes</taxon>
    </lineage>
</organism>
<reference evidence="5" key="1">
    <citation type="submission" date="2013-12" db="EMBL/GenBank/DDBJ databases">
        <title>A Varibaculum cambriense genome reconstructed from a premature infant gut community with otherwise low bacterial novelty that shifts toward anaerobic metabolism during the third week of life.</title>
        <authorList>
            <person name="Brown C.T."/>
            <person name="Sharon I."/>
            <person name="Thomas B.C."/>
            <person name="Castelle C.J."/>
            <person name="Morowitz M.J."/>
            <person name="Banfield J.F."/>
        </authorList>
    </citation>
    <scope>NUCLEOTIDE SEQUENCE</scope>
</reference>
<evidence type="ECO:0000313" key="5">
    <source>
        <dbReference type="EMBL" id="ETJ37191.1"/>
    </source>
</evidence>